<evidence type="ECO:0000313" key="4">
    <source>
        <dbReference type="EMBL" id="KAK1438744.1"/>
    </source>
</evidence>
<name>A0AAD8LDE0_TARER</name>
<evidence type="ECO:0000259" key="3">
    <source>
        <dbReference type="PROSITE" id="PS50158"/>
    </source>
</evidence>
<keyword evidence="1" id="KW-0479">Metal-binding</keyword>
<gene>
    <name evidence="4" type="ORF">QVD17_04554</name>
</gene>
<keyword evidence="1" id="KW-0862">Zinc</keyword>
<feature type="domain" description="CCHC-type" evidence="3">
    <location>
        <begin position="260"/>
        <end position="274"/>
    </location>
</feature>
<dbReference type="PANTHER" id="PTHR48453">
    <property type="entry name" value="CCHC-TYPE DOMAIN-CONTAINING PROTEIN"/>
    <property type="match status" value="1"/>
</dbReference>
<dbReference type="SUPFAM" id="SSF57756">
    <property type="entry name" value="Retrovirus zinc finger-like domains"/>
    <property type="match status" value="1"/>
</dbReference>
<dbReference type="PANTHER" id="PTHR48453:SF1">
    <property type="entry name" value="CCHC-TYPE DOMAIN-CONTAINING PROTEIN"/>
    <property type="match status" value="1"/>
</dbReference>
<dbReference type="CDD" id="cd23022">
    <property type="entry name" value="zf-HIT_DDX59"/>
    <property type="match status" value="1"/>
</dbReference>
<feature type="compositionally biased region" description="Basic and acidic residues" evidence="2">
    <location>
        <begin position="129"/>
        <end position="139"/>
    </location>
</feature>
<dbReference type="Pfam" id="PF04438">
    <property type="entry name" value="zf-HIT"/>
    <property type="match status" value="1"/>
</dbReference>
<feature type="region of interest" description="Disordered" evidence="2">
    <location>
        <begin position="129"/>
        <end position="159"/>
    </location>
</feature>
<dbReference type="Gene3D" id="3.30.60.220">
    <property type="match status" value="1"/>
</dbReference>
<dbReference type="AlphaFoldDB" id="A0AAD8LDE0"/>
<dbReference type="Proteomes" id="UP001229421">
    <property type="component" value="Unassembled WGS sequence"/>
</dbReference>
<feature type="region of interest" description="Disordered" evidence="2">
    <location>
        <begin position="59"/>
        <end position="85"/>
    </location>
</feature>
<keyword evidence="5" id="KW-1185">Reference proteome</keyword>
<dbReference type="GO" id="GO:0003676">
    <property type="term" value="F:nucleic acid binding"/>
    <property type="evidence" value="ECO:0007669"/>
    <property type="project" value="InterPro"/>
</dbReference>
<feature type="compositionally biased region" description="Basic and acidic residues" evidence="2">
    <location>
        <begin position="146"/>
        <end position="159"/>
    </location>
</feature>
<sequence>MAEEMGTRSNLYKNPSFTYNKDFDLNSVLQNLKAYNAATGNPASPEQIQVSGNDKVFIQSNRRKRRKNSPSLGTNQQIEETDGPMSHHDYIHKLRKEATSTQSFEELTVDVLESSTLGGQLVGYDSDKSSFSEGEEHHVSGSIKNIFEENKDPNDDDTTNRIKERSELRYPVSGEPVCVVCGKYGEYICDETDDDICSMDCKAELLENIKFSQGSQRNRSLVEASCGPKFPLQICESGGDTWDFNRHRWSTKQSNLSTYKCFKCKKAGHLTEDCLVMNPNPQSFSSVNQASSSSSNGPNVVPKDLLELYKRCHQIGKNPAAAKCNACHRVSTLATCLDCKISFCDSAGHLTEHIRTHHSHRKYYSFKLNRLVKCCKSSCRVTDIKDLLACHFCFDKAFDKFYDMYNATWKTAGISIIASSICCEDHFAWHRMNCLNAGMEDSAYIFNKHTVNGTQSQLSDFIF</sequence>
<comment type="caution">
    <text evidence="4">The sequence shown here is derived from an EMBL/GenBank/DDBJ whole genome shotgun (WGS) entry which is preliminary data.</text>
</comment>
<organism evidence="4 5">
    <name type="scientific">Tagetes erecta</name>
    <name type="common">African marigold</name>
    <dbReference type="NCBI Taxonomy" id="13708"/>
    <lineage>
        <taxon>Eukaryota</taxon>
        <taxon>Viridiplantae</taxon>
        <taxon>Streptophyta</taxon>
        <taxon>Embryophyta</taxon>
        <taxon>Tracheophyta</taxon>
        <taxon>Spermatophyta</taxon>
        <taxon>Magnoliopsida</taxon>
        <taxon>eudicotyledons</taxon>
        <taxon>Gunneridae</taxon>
        <taxon>Pentapetalae</taxon>
        <taxon>asterids</taxon>
        <taxon>campanulids</taxon>
        <taxon>Asterales</taxon>
        <taxon>Asteraceae</taxon>
        <taxon>Asteroideae</taxon>
        <taxon>Heliantheae alliance</taxon>
        <taxon>Tageteae</taxon>
        <taxon>Tagetes</taxon>
    </lineage>
</organism>
<proteinExistence type="predicted"/>
<dbReference type="GO" id="GO:0008270">
    <property type="term" value="F:zinc ion binding"/>
    <property type="evidence" value="ECO:0007669"/>
    <property type="project" value="UniProtKB-KW"/>
</dbReference>
<dbReference type="InterPro" id="IPR036875">
    <property type="entry name" value="Znf_CCHC_sf"/>
</dbReference>
<keyword evidence="1" id="KW-0863">Zinc-finger</keyword>
<dbReference type="EMBL" id="JAUHHV010000001">
    <property type="protein sequence ID" value="KAK1438744.1"/>
    <property type="molecule type" value="Genomic_DNA"/>
</dbReference>
<reference evidence="4" key="1">
    <citation type="journal article" date="2023" name="bioRxiv">
        <title>Improved chromosome-level genome assembly for marigold (Tagetes erecta).</title>
        <authorList>
            <person name="Jiang F."/>
            <person name="Yuan L."/>
            <person name="Wang S."/>
            <person name="Wang H."/>
            <person name="Xu D."/>
            <person name="Wang A."/>
            <person name="Fan W."/>
        </authorList>
    </citation>
    <scope>NUCLEOTIDE SEQUENCE</scope>
    <source>
        <strain evidence="4">WSJ</strain>
        <tissue evidence="4">Leaf</tissue>
    </source>
</reference>
<protein>
    <recommendedName>
        <fullName evidence="3">CCHC-type domain-containing protein</fullName>
    </recommendedName>
</protein>
<dbReference type="InterPro" id="IPR001878">
    <property type="entry name" value="Znf_CCHC"/>
</dbReference>
<dbReference type="PROSITE" id="PS50158">
    <property type="entry name" value="ZF_CCHC"/>
    <property type="match status" value="1"/>
</dbReference>
<evidence type="ECO:0000256" key="2">
    <source>
        <dbReference type="SAM" id="MobiDB-lite"/>
    </source>
</evidence>
<dbReference type="InterPro" id="IPR007529">
    <property type="entry name" value="Znf_HIT"/>
</dbReference>
<evidence type="ECO:0000313" key="5">
    <source>
        <dbReference type="Proteomes" id="UP001229421"/>
    </source>
</evidence>
<evidence type="ECO:0000256" key="1">
    <source>
        <dbReference type="PROSITE-ProRule" id="PRU00047"/>
    </source>
</evidence>
<accession>A0AAD8LDE0</accession>
<dbReference type="Gene3D" id="4.10.60.10">
    <property type="entry name" value="Zinc finger, CCHC-type"/>
    <property type="match status" value="1"/>
</dbReference>